<dbReference type="CDD" id="cd01166">
    <property type="entry name" value="KdgK"/>
    <property type="match status" value="1"/>
</dbReference>
<protein>
    <submittedName>
        <fullName evidence="5">Carbohydrate kinase PfkB family</fullName>
    </submittedName>
</protein>
<accession>A0A165RPZ2</accession>
<keyword evidence="3 5" id="KW-0418">Kinase</keyword>
<evidence type="ECO:0000256" key="2">
    <source>
        <dbReference type="ARBA" id="ARBA00022679"/>
    </source>
</evidence>
<evidence type="ECO:0000256" key="3">
    <source>
        <dbReference type="ARBA" id="ARBA00022777"/>
    </source>
</evidence>
<dbReference type="AlphaFoldDB" id="A0A165RPZ2"/>
<evidence type="ECO:0000313" key="5">
    <source>
        <dbReference type="EMBL" id="KZU95002.1"/>
    </source>
</evidence>
<dbReference type="InterPro" id="IPR029056">
    <property type="entry name" value="Ribokinase-like"/>
</dbReference>
<dbReference type="RefSeq" id="WP_044428842.1">
    <property type="nucleotide sequence ID" value="NZ_CAXLKQ010000006.1"/>
</dbReference>
<name>A0A165RPZ2_LACPN</name>
<keyword evidence="2" id="KW-0808">Transferase</keyword>
<reference evidence="5 6" key="1">
    <citation type="submission" date="2016-03" db="EMBL/GenBank/DDBJ databases">
        <title>Comparative genomics of 54 Lactobacillus plantarum strains reveals genomic uncoupling from niche constraints.</title>
        <authorList>
            <person name="Martino M.E."/>
        </authorList>
    </citation>
    <scope>NUCLEOTIDE SEQUENCE [LARGE SCALE GENOMIC DNA]</scope>
    <source>
        <strain evidence="5 6">19.1</strain>
    </source>
</reference>
<dbReference type="Gene3D" id="3.40.1190.20">
    <property type="match status" value="1"/>
</dbReference>
<dbReference type="InterPro" id="IPR052700">
    <property type="entry name" value="Carb_kinase_PfkB-like"/>
</dbReference>
<dbReference type="KEGG" id="lpb:SH83_01065"/>
<comment type="similarity">
    <text evidence="1">Belongs to the carbohydrate kinase PfkB family.</text>
</comment>
<dbReference type="InterPro" id="IPR011611">
    <property type="entry name" value="PfkB_dom"/>
</dbReference>
<comment type="caution">
    <text evidence="5">The sequence shown here is derived from an EMBL/GenBank/DDBJ whole genome shotgun (WGS) entry which is preliminary data.</text>
</comment>
<dbReference type="SUPFAM" id="SSF53613">
    <property type="entry name" value="Ribokinase-like"/>
    <property type="match status" value="1"/>
</dbReference>
<dbReference type="PANTHER" id="PTHR43320:SF2">
    <property type="entry name" value="2-DEHYDRO-3-DEOXYGLUCONOKINASE_2-DEHYDRO-3-DEOXYGALACTONOKINASE"/>
    <property type="match status" value="1"/>
</dbReference>
<proteinExistence type="inferred from homology"/>
<evidence type="ECO:0000259" key="4">
    <source>
        <dbReference type="Pfam" id="PF00294"/>
    </source>
</evidence>
<feature type="domain" description="Carbohydrate kinase PfkB" evidence="4">
    <location>
        <begin position="2"/>
        <end position="218"/>
    </location>
</feature>
<dbReference type="Proteomes" id="UP000076882">
    <property type="component" value="Unassembled WGS sequence"/>
</dbReference>
<dbReference type="EMBL" id="LUXM01000028">
    <property type="protein sequence ID" value="KZU95002.1"/>
    <property type="molecule type" value="Genomic_DNA"/>
</dbReference>
<gene>
    <name evidence="5" type="ORF">Lp19_1791</name>
</gene>
<dbReference type="GO" id="GO:0016301">
    <property type="term" value="F:kinase activity"/>
    <property type="evidence" value="ECO:0007669"/>
    <property type="project" value="UniProtKB-KW"/>
</dbReference>
<sequence>MKILAFGEVLLRLTVPEHLMLTQTDELRMSTVGTGVNLLSSLTHFGYRTRLLSRLPDNALGQRAAGELRRYGIQDDYVTFGGQHMGAYFVELGYGSRPERVTYQDRLSSAFCQQPPDDQEIAAALVGCQFVHICGITLSLTAPVRQAALRLAQQAHANGQRVCFDFNYRQQLNTGVAHETLKARYQEILPYVDIVFGSKRDLTALLDYPDDEDRTQSANRKSEAALYEQFVRDYHIDYFAGSYRYQIGQQKWFAGFSYQHQQLVVGKARPLMILDRIGSGDAFASGIITGLIEGWSLQKTTDFAIATAILAQATVNDAPEFTKEMVLADMASDGQLELIR</sequence>
<dbReference type="PATRIC" id="fig|1590.144.peg.225"/>
<organism evidence="5 6">
    <name type="scientific">Lactiplantibacillus plantarum</name>
    <name type="common">Lactobacillus plantarum</name>
    <dbReference type="NCBI Taxonomy" id="1590"/>
    <lineage>
        <taxon>Bacteria</taxon>
        <taxon>Bacillati</taxon>
        <taxon>Bacillota</taxon>
        <taxon>Bacilli</taxon>
        <taxon>Lactobacillales</taxon>
        <taxon>Lactobacillaceae</taxon>
        <taxon>Lactiplantibacillus</taxon>
    </lineage>
</organism>
<dbReference type="Pfam" id="PF00294">
    <property type="entry name" value="PfkB"/>
    <property type="match status" value="1"/>
</dbReference>
<dbReference type="PANTHER" id="PTHR43320">
    <property type="entry name" value="SUGAR KINASE"/>
    <property type="match status" value="1"/>
</dbReference>
<evidence type="ECO:0000313" key="6">
    <source>
        <dbReference type="Proteomes" id="UP000076882"/>
    </source>
</evidence>
<evidence type="ECO:0000256" key="1">
    <source>
        <dbReference type="ARBA" id="ARBA00010688"/>
    </source>
</evidence>